<gene>
    <name evidence="1" type="ORF">ACFSUT_34155</name>
</gene>
<keyword evidence="2" id="KW-1185">Reference proteome</keyword>
<dbReference type="Proteomes" id="UP001597542">
    <property type="component" value="Unassembled WGS sequence"/>
</dbReference>
<comment type="caution">
    <text evidence="1">The sequence shown here is derived from an EMBL/GenBank/DDBJ whole genome shotgun (WGS) entry which is preliminary data.</text>
</comment>
<name>A0ABW5I9A9_9PSEU</name>
<proteinExistence type="predicted"/>
<dbReference type="EMBL" id="JBHUKQ010000016">
    <property type="protein sequence ID" value="MFD2485357.1"/>
    <property type="molecule type" value="Genomic_DNA"/>
</dbReference>
<dbReference type="RefSeq" id="WP_344278781.1">
    <property type="nucleotide sequence ID" value="NZ_BAAAHV010000015.1"/>
</dbReference>
<accession>A0ABW5I9A9</accession>
<protein>
    <submittedName>
        <fullName evidence="1">Uncharacterized protein</fullName>
    </submittedName>
</protein>
<evidence type="ECO:0000313" key="1">
    <source>
        <dbReference type="EMBL" id="MFD2485357.1"/>
    </source>
</evidence>
<organism evidence="1 2">
    <name type="scientific">Amycolatopsis albidoflavus</name>
    <dbReference type="NCBI Taxonomy" id="102226"/>
    <lineage>
        <taxon>Bacteria</taxon>
        <taxon>Bacillati</taxon>
        <taxon>Actinomycetota</taxon>
        <taxon>Actinomycetes</taxon>
        <taxon>Pseudonocardiales</taxon>
        <taxon>Pseudonocardiaceae</taxon>
        <taxon>Amycolatopsis</taxon>
    </lineage>
</organism>
<sequence>MSEFARPSRASSRYSGLVEVRFQRFYISEAPEDRTLGSTAAEDGLISAGRGRIRCRTGLGNQLVDVVVDVSRTVPDAVLPDFSEVVEISYRSEGGALAILSHDDRLVAELPALPAGAGEYRLRYHLRDLECTRGACLLQVWPAAFLPSKTVKVTSDTGRFWSPLPGLPRQR</sequence>
<evidence type="ECO:0000313" key="2">
    <source>
        <dbReference type="Proteomes" id="UP001597542"/>
    </source>
</evidence>
<reference evidence="2" key="1">
    <citation type="journal article" date="2019" name="Int. J. Syst. Evol. Microbiol.">
        <title>The Global Catalogue of Microorganisms (GCM) 10K type strain sequencing project: providing services to taxonomists for standard genome sequencing and annotation.</title>
        <authorList>
            <consortium name="The Broad Institute Genomics Platform"/>
            <consortium name="The Broad Institute Genome Sequencing Center for Infectious Disease"/>
            <person name="Wu L."/>
            <person name="Ma J."/>
        </authorList>
    </citation>
    <scope>NUCLEOTIDE SEQUENCE [LARGE SCALE GENOMIC DNA]</scope>
    <source>
        <strain evidence="2">CGMCC 4.7638</strain>
    </source>
</reference>